<evidence type="ECO:0000313" key="2">
    <source>
        <dbReference type="EMBL" id="KAH3783065.1"/>
    </source>
</evidence>
<accession>A0A9D4IQP0</accession>
<name>A0A9D4IQP0_DREPO</name>
<gene>
    <name evidence="2" type="ORF">DPMN_160993</name>
</gene>
<protein>
    <submittedName>
        <fullName evidence="2">Uncharacterized protein</fullName>
    </submittedName>
</protein>
<organism evidence="2 3">
    <name type="scientific">Dreissena polymorpha</name>
    <name type="common">Zebra mussel</name>
    <name type="synonym">Mytilus polymorpha</name>
    <dbReference type="NCBI Taxonomy" id="45954"/>
    <lineage>
        <taxon>Eukaryota</taxon>
        <taxon>Metazoa</taxon>
        <taxon>Spiralia</taxon>
        <taxon>Lophotrochozoa</taxon>
        <taxon>Mollusca</taxon>
        <taxon>Bivalvia</taxon>
        <taxon>Autobranchia</taxon>
        <taxon>Heteroconchia</taxon>
        <taxon>Euheterodonta</taxon>
        <taxon>Imparidentia</taxon>
        <taxon>Neoheterodontei</taxon>
        <taxon>Myida</taxon>
        <taxon>Dreissenoidea</taxon>
        <taxon>Dreissenidae</taxon>
        <taxon>Dreissena</taxon>
    </lineage>
</organism>
<feature type="compositionally biased region" description="Basic residues" evidence="1">
    <location>
        <begin position="102"/>
        <end position="113"/>
    </location>
</feature>
<reference evidence="2" key="2">
    <citation type="submission" date="2020-11" db="EMBL/GenBank/DDBJ databases">
        <authorList>
            <person name="McCartney M.A."/>
            <person name="Auch B."/>
            <person name="Kono T."/>
            <person name="Mallez S."/>
            <person name="Becker A."/>
            <person name="Gohl D.M."/>
            <person name="Silverstein K.A.T."/>
            <person name="Koren S."/>
            <person name="Bechman K.B."/>
            <person name="Herman A."/>
            <person name="Abrahante J.E."/>
            <person name="Garbe J."/>
        </authorList>
    </citation>
    <scope>NUCLEOTIDE SEQUENCE</scope>
    <source>
        <strain evidence="2">Duluth1</strain>
        <tissue evidence="2">Whole animal</tissue>
    </source>
</reference>
<feature type="region of interest" description="Disordered" evidence="1">
    <location>
        <begin position="152"/>
        <end position="185"/>
    </location>
</feature>
<reference evidence="2" key="1">
    <citation type="journal article" date="2019" name="bioRxiv">
        <title>The Genome of the Zebra Mussel, Dreissena polymorpha: A Resource for Invasive Species Research.</title>
        <authorList>
            <person name="McCartney M.A."/>
            <person name="Auch B."/>
            <person name="Kono T."/>
            <person name="Mallez S."/>
            <person name="Zhang Y."/>
            <person name="Obille A."/>
            <person name="Becker A."/>
            <person name="Abrahante J.E."/>
            <person name="Garbe J."/>
            <person name="Badalamenti J.P."/>
            <person name="Herman A."/>
            <person name="Mangelson H."/>
            <person name="Liachko I."/>
            <person name="Sullivan S."/>
            <person name="Sone E.D."/>
            <person name="Koren S."/>
            <person name="Silverstein K.A.T."/>
            <person name="Beckman K.B."/>
            <person name="Gohl D.M."/>
        </authorList>
    </citation>
    <scope>NUCLEOTIDE SEQUENCE</scope>
    <source>
        <strain evidence="2">Duluth1</strain>
        <tissue evidence="2">Whole animal</tissue>
    </source>
</reference>
<comment type="caution">
    <text evidence="2">The sequence shown here is derived from an EMBL/GenBank/DDBJ whole genome shotgun (WGS) entry which is preliminary data.</text>
</comment>
<evidence type="ECO:0000313" key="3">
    <source>
        <dbReference type="Proteomes" id="UP000828390"/>
    </source>
</evidence>
<feature type="compositionally biased region" description="Basic and acidic residues" evidence="1">
    <location>
        <begin position="168"/>
        <end position="178"/>
    </location>
</feature>
<sequence>MLEVLVCTLKSCVMGNATVMTAGTKKTAPPPHLLMCAAVSGTSRSYAEGPRAQRVRGRVTAAHTSRVRTLGHVVALTRRPPPPPSLRQPRRHRTADGEHGRPGRAVHGRAAPGRRHGTGFVTSHHRVPAAPCVPVTPLVPDLADSQTVPMACLTGPRGRPGATVTSRAARENAREPEHVTAPPQGQGTLVVKVTPLRRCCVWSDPACARST</sequence>
<dbReference type="AlphaFoldDB" id="A0A9D4IQP0"/>
<evidence type="ECO:0000256" key="1">
    <source>
        <dbReference type="SAM" id="MobiDB-lite"/>
    </source>
</evidence>
<feature type="region of interest" description="Disordered" evidence="1">
    <location>
        <begin position="76"/>
        <end position="113"/>
    </location>
</feature>
<keyword evidence="3" id="KW-1185">Reference proteome</keyword>
<proteinExistence type="predicted"/>
<dbReference type="EMBL" id="JAIWYP010000008">
    <property type="protein sequence ID" value="KAH3783065.1"/>
    <property type="molecule type" value="Genomic_DNA"/>
</dbReference>
<dbReference type="Proteomes" id="UP000828390">
    <property type="component" value="Unassembled WGS sequence"/>
</dbReference>